<keyword evidence="1" id="KW-0732">Signal</keyword>
<dbReference type="AlphaFoldDB" id="A0AAW9SLZ6"/>
<name>A0AAW9SLZ6_9RHOB</name>
<evidence type="ECO:0000313" key="2">
    <source>
        <dbReference type="EMBL" id="MEN9062480.1"/>
    </source>
</evidence>
<dbReference type="RefSeq" id="WP_347167447.1">
    <property type="nucleotide sequence ID" value="NZ_JBDNCH010000002.1"/>
</dbReference>
<organism evidence="2 3">
    <name type="scientific">Ponticoccus litoralis</name>
    <dbReference type="NCBI Taxonomy" id="422297"/>
    <lineage>
        <taxon>Bacteria</taxon>
        <taxon>Pseudomonadati</taxon>
        <taxon>Pseudomonadota</taxon>
        <taxon>Alphaproteobacteria</taxon>
        <taxon>Rhodobacterales</taxon>
        <taxon>Roseobacteraceae</taxon>
        <taxon>Ponticoccus</taxon>
    </lineage>
</organism>
<gene>
    <name evidence="2" type="ORF">ABFB10_17275</name>
</gene>
<dbReference type="EMBL" id="JBDNCH010000002">
    <property type="protein sequence ID" value="MEN9062480.1"/>
    <property type="molecule type" value="Genomic_DNA"/>
</dbReference>
<evidence type="ECO:0000256" key="1">
    <source>
        <dbReference type="SAM" id="SignalP"/>
    </source>
</evidence>
<feature type="chain" id="PRO_5043903360" evidence="1">
    <location>
        <begin position="20"/>
        <end position="130"/>
    </location>
</feature>
<reference evidence="2 3" key="1">
    <citation type="submission" date="2024-05" db="EMBL/GenBank/DDBJ databases">
        <title>Genome sequence of Ponticoccus litoralis KCCM 90028.</title>
        <authorList>
            <person name="Kim J.M."/>
            <person name="Lee J.K."/>
            <person name="Choi B.J."/>
            <person name="Bayburt H."/>
            <person name="Baek J.H."/>
            <person name="Jeon C.O."/>
        </authorList>
    </citation>
    <scope>NUCLEOTIDE SEQUENCE [LARGE SCALE GENOMIC DNA]</scope>
    <source>
        <strain evidence="2 3">KCCM 90028</strain>
    </source>
</reference>
<proteinExistence type="predicted"/>
<protein>
    <submittedName>
        <fullName evidence="2">DUF5333 domain-containing protein</fullName>
    </submittedName>
</protein>
<dbReference type="InterPro" id="IPR020349">
    <property type="entry name" value="Uncharacterised_14.7kDa"/>
</dbReference>
<comment type="caution">
    <text evidence="2">The sequence shown here is derived from an EMBL/GenBank/DDBJ whole genome shotgun (WGS) entry which is preliminary data.</text>
</comment>
<evidence type="ECO:0000313" key="3">
    <source>
        <dbReference type="Proteomes" id="UP001428774"/>
    </source>
</evidence>
<dbReference type="Pfam" id="PF17267">
    <property type="entry name" value="DUF5333"/>
    <property type="match status" value="1"/>
</dbReference>
<accession>A0AAW9SLZ6</accession>
<feature type="signal peptide" evidence="1">
    <location>
        <begin position="1"/>
        <end position="19"/>
    </location>
</feature>
<sequence>MRLIPAALILAMTAVQAQAKPPLRDVPQIDNGLMAIAIADEIRKKCDGIEPRLVRAMSQLNTLKGMAGDMGYSNDEIDDYVTSKAEKERMRKKAEAYLSSQGVNAKDRAALCAYGKADIARGGPVGSFLR</sequence>
<keyword evidence="3" id="KW-1185">Reference proteome</keyword>
<dbReference type="Proteomes" id="UP001428774">
    <property type="component" value="Unassembled WGS sequence"/>
</dbReference>